<feature type="compositionally biased region" description="Pro residues" evidence="4">
    <location>
        <begin position="453"/>
        <end position="462"/>
    </location>
</feature>
<feature type="compositionally biased region" description="Polar residues" evidence="4">
    <location>
        <begin position="813"/>
        <end position="826"/>
    </location>
</feature>
<dbReference type="GO" id="GO:0004672">
    <property type="term" value="F:protein kinase activity"/>
    <property type="evidence" value="ECO:0007669"/>
    <property type="project" value="InterPro"/>
</dbReference>
<feature type="region of interest" description="Disordered" evidence="4">
    <location>
        <begin position="191"/>
        <end position="225"/>
    </location>
</feature>
<dbReference type="Proteomes" id="UP001140217">
    <property type="component" value="Unassembled WGS sequence"/>
</dbReference>
<keyword evidence="3" id="KW-0067">ATP-binding</keyword>
<feature type="compositionally biased region" description="Gly residues" evidence="4">
    <location>
        <begin position="115"/>
        <end position="124"/>
    </location>
</feature>
<reference evidence="7" key="1">
    <citation type="submission" date="2022-07" db="EMBL/GenBank/DDBJ databases">
        <title>Phylogenomic reconstructions and comparative analyses of Kickxellomycotina fungi.</title>
        <authorList>
            <person name="Reynolds N.K."/>
            <person name="Stajich J.E."/>
            <person name="Barry K."/>
            <person name="Grigoriev I.V."/>
            <person name="Crous P."/>
            <person name="Smith M.E."/>
        </authorList>
    </citation>
    <scope>NUCLEOTIDE SEQUENCE</scope>
    <source>
        <strain evidence="7">NBRC 105414</strain>
    </source>
</reference>
<dbReference type="PROSITE" id="PS00109">
    <property type="entry name" value="PROTEIN_KINASE_TYR"/>
    <property type="match status" value="1"/>
</dbReference>
<feature type="region of interest" description="Disordered" evidence="4">
    <location>
        <begin position="88"/>
        <end position="164"/>
    </location>
</feature>
<dbReference type="PROSITE" id="PS50011">
    <property type="entry name" value="PROTEIN_KINASE_DOM"/>
    <property type="match status" value="1"/>
</dbReference>
<evidence type="ECO:0000256" key="1">
    <source>
        <dbReference type="ARBA" id="ARBA00008874"/>
    </source>
</evidence>
<feature type="compositionally biased region" description="Polar residues" evidence="4">
    <location>
        <begin position="990"/>
        <end position="1000"/>
    </location>
</feature>
<feature type="region of interest" description="Disordered" evidence="4">
    <location>
        <begin position="749"/>
        <end position="853"/>
    </location>
</feature>
<dbReference type="InterPro" id="IPR000719">
    <property type="entry name" value="Prot_kinase_dom"/>
</dbReference>
<dbReference type="EMBL" id="JANBUL010000046">
    <property type="protein sequence ID" value="KAJ2783470.1"/>
    <property type="molecule type" value="Genomic_DNA"/>
</dbReference>
<feature type="domain" description="Protein kinase" evidence="5">
    <location>
        <begin position="1009"/>
        <end position="1270"/>
    </location>
</feature>
<feature type="region of interest" description="Disordered" evidence="4">
    <location>
        <begin position="1"/>
        <end position="38"/>
    </location>
</feature>
<feature type="domain" description="CRIB" evidence="6">
    <location>
        <begin position="598"/>
        <end position="611"/>
    </location>
</feature>
<accession>A0A9W8LL71</accession>
<feature type="domain" description="CRIB" evidence="6">
    <location>
        <begin position="386"/>
        <end position="399"/>
    </location>
</feature>
<dbReference type="InterPro" id="IPR011009">
    <property type="entry name" value="Kinase-like_dom_sf"/>
</dbReference>
<dbReference type="InterPro" id="IPR051931">
    <property type="entry name" value="PAK3-like"/>
</dbReference>
<feature type="compositionally biased region" description="Basic and acidic residues" evidence="4">
    <location>
        <begin position="827"/>
        <end position="839"/>
    </location>
</feature>
<keyword evidence="8" id="KW-1185">Reference proteome</keyword>
<comment type="caution">
    <text evidence="7">The sequence shown here is derived from an EMBL/GenBank/DDBJ whole genome shotgun (WGS) entry which is preliminary data.</text>
</comment>
<dbReference type="InterPro" id="IPR008266">
    <property type="entry name" value="Tyr_kinase_AS"/>
</dbReference>
<evidence type="ECO:0008006" key="9">
    <source>
        <dbReference type="Google" id="ProtNLM"/>
    </source>
</evidence>
<feature type="region of interest" description="Disordered" evidence="4">
    <location>
        <begin position="413"/>
        <end position="538"/>
    </location>
</feature>
<dbReference type="OrthoDB" id="248923at2759"/>
<dbReference type="SMART" id="SM00285">
    <property type="entry name" value="PBD"/>
    <property type="match status" value="2"/>
</dbReference>
<gene>
    <name evidence="7" type="ORF">H4R18_001679</name>
</gene>
<proteinExistence type="inferred from homology"/>
<feature type="compositionally biased region" description="Low complexity" evidence="4">
    <location>
        <begin position="801"/>
        <end position="810"/>
    </location>
</feature>
<evidence type="ECO:0000256" key="4">
    <source>
        <dbReference type="SAM" id="MobiDB-lite"/>
    </source>
</evidence>
<evidence type="ECO:0000256" key="2">
    <source>
        <dbReference type="ARBA" id="ARBA00022741"/>
    </source>
</evidence>
<keyword evidence="2" id="KW-0547">Nucleotide-binding</keyword>
<feature type="region of interest" description="Disordered" evidence="4">
    <location>
        <begin position="963"/>
        <end position="1013"/>
    </location>
</feature>
<organism evidence="7 8">
    <name type="scientific">Coemansia javaensis</name>
    <dbReference type="NCBI Taxonomy" id="2761396"/>
    <lineage>
        <taxon>Eukaryota</taxon>
        <taxon>Fungi</taxon>
        <taxon>Fungi incertae sedis</taxon>
        <taxon>Zoopagomycota</taxon>
        <taxon>Kickxellomycotina</taxon>
        <taxon>Kickxellomycetes</taxon>
        <taxon>Kickxellales</taxon>
        <taxon>Kickxellaceae</taxon>
        <taxon>Coemansia</taxon>
    </lineage>
</organism>
<feature type="compositionally biased region" description="Gly residues" evidence="4">
    <location>
        <begin position="976"/>
        <end position="987"/>
    </location>
</feature>
<feature type="compositionally biased region" description="Polar residues" evidence="4">
    <location>
        <begin position="10"/>
        <end position="19"/>
    </location>
</feature>
<feature type="compositionally biased region" description="Acidic residues" evidence="4">
    <location>
        <begin position="93"/>
        <end position="114"/>
    </location>
</feature>
<dbReference type="SUPFAM" id="SSF56112">
    <property type="entry name" value="Protein kinase-like (PK-like)"/>
    <property type="match status" value="1"/>
</dbReference>
<evidence type="ECO:0000313" key="8">
    <source>
        <dbReference type="Proteomes" id="UP001140217"/>
    </source>
</evidence>
<dbReference type="GO" id="GO:0005524">
    <property type="term" value="F:ATP binding"/>
    <property type="evidence" value="ECO:0007669"/>
    <property type="project" value="UniProtKB-KW"/>
</dbReference>
<protein>
    <recommendedName>
        <fullName evidence="9">Non-specific serine/threonine protein kinase</fullName>
    </recommendedName>
</protein>
<evidence type="ECO:0000256" key="3">
    <source>
        <dbReference type="ARBA" id="ARBA00022840"/>
    </source>
</evidence>
<feature type="compositionally biased region" description="Low complexity" evidence="4">
    <location>
        <begin position="749"/>
        <end position="758"/>
    </location>
</feature>
<feature type="region of interest" description="Disordered" evidence="4">
    <location>
        <begin position="629"/>
        <end position="664"/>
    </location>
</feature>
<evidence type="ECO:0000259" key="5">
    <source>
        <dbReference type="PROSITE" id="PS50011"/>
    </source>
</evidence>
<evidence type="ECO:0000313" key="7">
    <source>
        <dbReference type="EMBL" id="KAJ2783470.1"/>
    </source>
</evidence>
<feature type="compositionally biased region" description="Basic and acidic residues" evidence="4">
    <location>
        <begin position="153"/>
        <end position="162"/>
    </location>
</feature>
<feature type="region of interest" description="Disordered" evidence="4">
    <location>
        <begin position="883"/>
        <end position="921"/>
    </location>
</feature>
<dbReference type="Pfam" id="PF00786">
    <property type="entry name" value="PBD"/>
    <property type="match status" value="1"/>
</dbReference>
<feature type="region of interest" description="Disordered" evidence="4">
    <location>
        <begin position="351"/>
        <end position="386"/>
    </location>
</feature>
<comment type="similarity">
    <text evidence="1">Belongs to the protein kinase superfamily. STE Ser/Thr protein kinase family. STE20 subfamily.</text>
</comment>
<evidence type="ECO:0000259" key="6">
    <source>
        <dbReference type="PROSITE" id="PS50108"/>
    </source>
</evidence>
<dbReference type="InterPro" id="IPR000095">
    <property type="entry name" value="CRIB_dom"/>
</dbReference>
<feature type="compositionally biased region" description="Acidic residues" evidence="4">
    <location>
        <begin position="421"/>
        <end position="450"/>
    </location>
</feature>
<feature type="compositionally biased region" description="Gly residues" evidence="4">
    <location>
        <begin position="759"/>
        <end position="768"/>
    </location>
</feature>
<dbReference type="PANTHER" id="PTHR45832">
    <property type="entry name" value="SERINE/THREONINE-PROTEIN KINASE SAMKA-RELATED-RELATED"/>
    <property type="match status" value="1"/>
</dbReference>
<feature type="compositionally biased region" description="Low complexity" evidence="4">
    <location>
        <begin position="487"/>
        <end position="506"/>
    </location>
</feature>
<feature type="compositionally biased region" description="Basic and acidic residues" evidence="4">
    <location>
        <begin position="371"/>
        <end position="380"/>
    </location>
</feature>
<dbReference type="PROSITE" id="PS50108">
    <property type="entry name" value="CRIB"/>
    <property type="match status" value="2"/>
</dbReference>
<dbReference type="PANTHER" id="PTHR45832:SF22">
    <property type="entry name" value="SERINE_THREONINE-PROTEIN KINASE SAMKA-RELATED"/>
    <property type="match status" value="1"/>
</dbReference>
<dbReference type="Gene3D" id="1.10.510.10">
    <property type="entry name" value="Transferase(Phosphotransferase) domain 1"/>
    <property type="match status" value="1"/>
</dbReference>
<name>A0A9W8LL71_9FUNG</name>
<dbReference type="Pfam" id="PF00069">
    <property type="entry name" value="Pkinase"/>
    <property type="match status" value="1"/>
</dbReference>
<feature type="compositionally biased region" description="Low complexity" evidence="4">
    <location>
        <begin position="893"/>
        <end position="905"/>
    </location>
</feature>
<sequence>MSASPFGGLVSTTDPGGTLSSRMSDSDDSGSEVDLRRVQIQAIPHSMINADALVRGRAGAQPAATVATVAAAATAAIAPAAHSSAAAAAAAANDDDTNNNNDSDDDDDDNDDTGGEQGGAGGCSDGDLPYGLPSAANGRPLGLRSTPSFPGREAGHLGEQRKASGLRAALASKFAAKKKPKDLRASVAVNTKRQQHQLESLLSQSEGGGRDSSSGPMVGGQPVGHPMSFQHVEHLSPTDVGPKMPLINGCLERAALEAPAAAKGAAAPSERRLKFRNFKPAALLTKSSKASIGSGSSGDGDKPAGLTVRGKPIGAPMGFHHVEHMSPTEYSMQQFHLLNHRQQQAEIVSVLRQNSQSSGERPRTRAPSVGARRDRRDKVTLRGLPVSGPVSFEHVEHVSPRDYRRHIEETARAATNAAYDPENDNDYDYDNNNDDDNNKNDDDDEEDEDCLPPAEPAAPSAPPMVRAASTQSAGAPASPRPGRSDNSDNNANADAASTASRSSDASAPERPRIAALQHTSQSVRTAASAAGLAKPPKANKAMLRDLQARARQAPPGDGSAKALTSTTALPRPAMLHPASHPLLFGLLARAGVAKVKEISSPFNVQHDVHISVEDLDDFMQQVPETWKPYISPRWSPQSEHRLSETQDPATTTATATVSQPRTPIYEEMTAHRRRSAESDDILATQLSRARLGASSDSAGPSTPGWLPHIVSVASPASQSPLALRKTRTASGLSAGALGSIAGAAAAASTPHVPATGGSSSSGGGGGGPASPTPADAAAEPRAPTPVSAPIRAGVADDARAGHAAAAVAHAPGTPQSVSARTAPTSWDQRDADDGERDRAQPSGRAHAAAAAAAAAVQASEELVPEEPHAKWIKRKSRAVSTLSMAKMSKHMSRAVPSAPVPVLSPEAEKRHTLSPESTGSAAARAKAAAIARLEMNAVRPMTGSLPPDSALAASAAAAAAAAASGGRHSRKTSGQRGNGGGNGGGGSSSTDQRPGTVSSKSSEKRRENYGELEEYAEGESGNVFITARKATAGKRVRGEHVAVKVVPKTAKARYRKLRTELKILRRIRSQHVVRFYEYFSIDDSVWIVYEFMGRGSITDLLAGYPEIRMPAITISFAMHEVLTALAYLHERHIIHGDVRSDNVLIDDKGQVKLADFSNAVFLDAGQTSAQKASLGAIYWLAPELAKGAGYSASTDVWAAGALLFEMLEGQPPYIEYPDIKVLELAHANGMPKPSAPGGCDPSLVALMRQCTAIAPADRPSAARLRKHESVSGLETSQCTRLMIDFVLQVESLEADNDDADSVVAP</sequence>